<keyword evidence="2" id="KW-1185">Reference proteome</keyword>
<protein>
    <submittedName>
        <fullName evidence="1">Uncharacterized protein</fullName>
    </submittedName>
</protein>
<dbReference type="EMBL" id="FNUT01000005">
    <property type="protein sequence ID" value="SEG13839.1"/>
    <property type="molecule type" value="Genomic_DNA"/>
</dbReference>
<name>A0A1H5XQ06_9SPHI</name>
<organism evidence="1 2">
    <name type="scientific">Sphingobacterium lactis</name>
    <dbReference type="NCBI Taxonomy" id="797291"/>
    <lineage>
        <taxon>Bacteria</taxon>
        <taxon>Pseudomonadati</taxon>
        <taxon>Bacteroidota</taxon>
        <taxon>Sphingobacteriia</taxon>
        <taxon>Sphingobacteriales</taxon>
        <taxon>Sphingobacteriaceae</taxon>
        <taxon>Sphingobacterium</taxon>
    </lineage>
</organism>
<sequence length="58" mass="6897">MKSANKHTFIIQTGPENSLILYLYRNNTHFISTKPTPKKIQSEIQRKNKFNIQFTLHH</sequence>
<dbReference type="Proteomes" id="UP000236731">
    <property type="component" value="Unassembled WGS sequence"/>
</dbReference>
<dbReference type="AlphaFoldDB" id="A0A1H5XQ06"/>
<evidence type="ECO:0000313" key="2">
    <source>
        <dbReference type="Proteomes" id="UP000236731"/>
    </source>
</evidence>
<gene>
    <name evidence="1" type="ORF">SAMN05421877_10580</name>
</gene>
<accession>A0A1H5XQ06</accession>
<proteinExistence type="predicted"/>
<reference evidence="2" key="1">
    <citation type="submission" date="2016-10" db="EMBL/GenBank/DDBJ databases">
        <authorList>
            <person name="Varghese N."/>
            <person name="Submissions S."/>
        </authorList>
    </citation>
    <scope>NUCLEOTIDE SEQUENCE [LARGE SCALE GENOMIC DNA]</scope>
    <source>
        <strain evidence="2">DSM 22361</strain>
    </source>
</reference>
<evidence type="ECO:0000313" key="1">
    <source>
        <dbReference type="EMBL" id="SEG13839.1"/>
    </source>
</evidence>